<dbReference type="EMBL" id="JAVGVR010000001">
    <property type="protein sequence ID" value="MDQ6597986.1"/>
    <property type="molecule type" value="Genomic_DNA"/>
</dbReference>
<dbReference type="PANTHER" id="PTHR32011">
    <property type="entry name" value="OS08G0472400 PROTEIN"/>
    <property type="match status" value="1"/>
</dbReference>
<reference evidence="1" key="1">
    <citation type="submission" date="2023-08" db="EMBL/GenBank/DDBJ databases">
        <title>Nitrogen cycling bacteria in agricultural field soils.</title>
        <authorList>
            <person name="Jang J."/>
        </authorList>
    </citation>
    <scope>NUCLEOTIDE SEQUENCE</scope>
    <source>
        <strain evidence="1">PS3-36</strain>
    </source>
</reference>
<accession>A0AA90R5K2</accession>
<proteinExistence type="predicted"/>
<dbReference type="AlphaFoldDB" id="A0AA90R5K2"/>
<dbReference type="PANTHER" id="PTHR32011:SF2">
    <property type="entry name" value="OS08G0472400 PROTEIN"/>
    <property type="match status" value="1"/>
</dbReference>
<gene>
    <name evidence="1" type="ORF">RCG21_16745</name>
</gene>
<dbReference type="SUPFAM" id="SSF160631">
    <property type="entry name" value="SMI1/KNR4-like"/>
    <property type="match status" value="1"/>
</dbReference>
<dbReference type="InterPro" id="IPR037883">
    <property type="entry name" value="Knr4/Smi1-like_sf"/>
</dbReference>
<sequence>MKLDCAYIQRILTNQGVKFSKGLNDDEIVEIESIYGFKFPPDLKELLMYALPVSKGFVNWRDKSEKNIKHIKKRFNWPLEGMIFDIKNNKFWMDDWGEKPNSLKDAIKIATQEFKKAPKLIPIFSHRYISDTPSESGNPIYSVYQTDIIFYGDNLTTYFKVEFDLMDQQDIDFDNIKEIPFWSNLVG</sequence>
<evidence type="ECO:0000313" key="1">
    <source>
        <dbReference type="EMBL" id="MDQ6597986.1"/>
    </source>
</evidence>
<evidence type="ECO:0000313" key="2">
    <source>
        <dbReference type="Proteomes" id="UP001178888"/>
    </source>
</evidence>
<organism evidence="1 2">
    <name type="scientific">Bacillus salipaludis</name>
    <dbReference type="NCBI Taxonomy" id="2547811"/>
    <lineage>
        <taxon>Bacteria</taxon>
        <taxon>Bacillati</taxon>
        <taxon>Bacillota</taxon>
        <taxon>Bacilli</taxon>
        <taxon>Bacillales</taxon>
        <taxon>Bacillaceae</taxon>
        <taxon>Bacillus</taxon>
    </lineage>
</organism>
<dbReference type="Proteomes" id="UP001178888">
    <property type="component" value="Unassembled WGS sequence"/>
</dbReference>
<name>A0AA90R5K2_9BACI</name>
<protein>
    <submittedName>
        <fullName evidence="1">SMI1/KNR4 family protein</fullName>
    </submittedName>
</protein>
<dbReference type="RefSeq" id="WP_235824987.1">
    <property type="nucleotide sequence ID" value="NZ_JAVGVR010000001.1"/>
</dbReference>
<comment type="caution">
    <text evidence="1">The sequence shown here is derived from an EMBL/GenBank/DDBJ whole genome shotgun (WGS) entry which is preliminary data.</text>
</comment>
<keyword evidence="2" id="KW-1185">Reference proteome</keyword>